<gene>
    <name evidence="2" type="ORF">DB32_006627</name>
</gene>
<reference evidence="2 3" key="1">
    <citation type="submission" date="2015-03" db="EMBL/GenBank/DDBJ databases">
        <title>Genome assembly of Sandaracinus amylolyticus DSM 53668.</title>
        <authorList>
            <person name="Sharma G."/>
            <person name="Subramanian S."/>
        </authorList>
    </citation>
    <scope>NUCLEOTIDE SEQUENCE [LARGE SCALE GENOMIC DNA]</scope>
    <source>
        <strain evidence="2 3">DSM 53668</strain>
    </source>
</reference>
<evidence type="ECO:0000313" key="3">
    <source>
        <dbReference type="Proteomes" id="UP000034883"/>
    </source>
</evidence>
<dbReference type="AlphaFoldDB" id="A0A0F6YLR1"/>
<dbReference type="EMBL" id="CP011125">
    <property type="protein sequence ID" value="AKF09478.1"/>
    <property type="molecule type" value="Genomic_DNA"/>
</dbReference>
<dbReference type="RefSeq" id="WP_157069641.1">
    <property type="nucleotide sequence ID" value="NZ_CP011125.1"/>
</dbReference>
<feature type="region of interest" description="Disordered" evidence="1">
    <location>
        <begin position="223"/>
        <end position="249"/>
    </location>
</feature>
<organism evidence="2 3">
    <name type="scientific">Sandaracinus amylolyticus</name>
    <dbReference type="NCBI Taxonomy" id="927083"/>
    <lineage>
        <taxon>Bacteria</taxon>
        <taxon>Pseudomonadati</taxon>
        <taxon>Myxococcota</taxon>
        <taxon>Polyangia</taxon>
        <taxon>Polyangiales</taxon>
        <taxon>Sandaracinaceae</taxon>
        <taxon>Sandaracinus</taxon>
    </lineage>
</organism>
<keyword evidence="3" id="KW-1185">Reference proteome</keyword>
<evidence type="ECO:0000313" key="2">
    <source>
        <dbReference type="EMBL" id="AKF09478.1"/>
    </source>
</evidence>
<dbReference type="OrthoDB" id="5509255at2"/>
<evidence type="ECO:0000256" key="1">
    <source>
        <dbReference type="SAM" id="MobiDB-lite"/>
    </source>
</evidence>
<protein>
    <submittedName>
        <fullName evidence="2">Uncharacterized protein</fullName>
    </submittedName>
</protein>
<proteinExistence type="predicted"/>
<name>A0A0F6YLR1_9BACT</name>
<accession>A0A0F6YLR1</accession>
<dbReference type="KEGG" id="samy:DB32_006627"/>
<sequence>MTRSFAARDLISLPPLTAEDAFALASQLTTEARAARAPAVLSEHVEALDASRGLLSAQLVSRRAGPGVDLQAAVVADRALDHAWGLVRDWLGAFHGLGDDAPRASEIAELHRFLFGEGLGFLTFKYHAEWTASQLRVDALRARRNEELVRALGGGLFLDRLLAAHARYGEVLGITASAPVANDTKVREALDGVLDAIREYVVAVVSTVRRDRPATAERADRLLRPVREWESTPRPAATSVAPPADPAAT</sequence>
<dbReference type="Proteomes" id="UP000034883">
    <property type="component" value="Chromosome"/>
</dbReference>